<organism evidence="2 3">
    <name type="scientific">Gonapodya prolifera (strain JEL478)</name>
    <name type="common">Monoblepharis prolifera</name>
    <dbReference type="NCBI Taxonomy" id="1344416"/>
    <lineage>
        <taxon>Eukaryota</taxon>
        <taxon>Fungi</taxon>
        <taxon>Fungi incertae sedis</taxon>
        <taxon>Chytridiomycota</taxon>
        <taxon>Chytridiomycota incertae sedis</taxon>
        <taxon>Monoblepharidomycetes</taxon>
        <taxon>Monoblepharidales</taxon>
        <taxon>Gonapodyaceae</taxon>
        <taxon>Gonapodya</taxon>
    </lineage>
</organism>
<dbReference type="AlphaFoldDB" id="A0A139AZZ9"/>
<keyword evidence="3" id="KW-1185">Reference proteome</keyword>
<feature type="compositionally biased region" description="Acidic residues" evidence="1">
    <location>
        <begin position="26"/>
        <end position="39"/>
    </location>
</feature>
<feature type="compositionally biased region" description="Basic and acidic residues" evidence="1">
    <location>
        <begin position="1"/>
        <end position="12"/>
    </location>
</feature>
<evidence type="ECO:0000256" key="1">
    <source>
        <dbReference type="SAM" id="MobiDB-lite"/>
    </source>
</evidence>
<protein>
    <submittedName>
        <fullName evidence="2">Uncharacterized protein</fullName>
    </submittedName>
</protein>
<evidence type="ECO:0000313" key="3">
    <source>
        <dbReference type="Proteomes" id="UP000070544"/>
    </source>
</evidence>
<evidence type="ECO:0000313" key="2">
    <source>
        <dbReference type="EMBL" id="KXS22322.1"/>
    </source>
</evidence>
<dbReference type="STRING" id="1344416.A0A139AZZ9"/>
<feature type="compositionally biased region" description="Basic and acidic residues" evidence="1">
    <location>
        <begin position="266"/>
        <end position="313"/>
    </location>
</feature>
<dbReference type="OMA" id="RCEMAEN"/>
<feature type="region of interest" description="Disordered" evidence="1">
    <location>
        <begin position="1"/>
        <end position="63"/>
    </location>
</feature>
<dbReference type="OrthoDB" id="269872at2759"/>
<name>A0A139AZZ9_GONPJ</name>
<proteinExistence type="predicted"/>
<feature type="compositionally biased region" description="Polar residues" evidence="1">
    <location>
        <begin position="50"/>
        <end position="60"/>
    </location>
</feature>
<sequence length="409" mass="45130">MLAKGNRAERTRTSSTVSLSHHGSEEELELSDNDDELFEDQSKVKKTGRASGSQSPTSFTLSKELLSREKELLRINKELERTARDKLRATESAVKGTREILEKPISASLPNDFDGDGANEESTTPASSRAHQKERVTAVRGKTNRGASQTPHIASGKRTLDGKPPPRPTERIQSQGHEKVESMHALATGSGAQTVADGMQEDHVGTEASTRFLKAKVQVLQKELEKALAEGHAKAKALASMEDNLKRSEDERMKSATQVQALQTHVAKEKTATDELKRRCEMAENEARSAKKELETVMKERKQSRGESAAKDTRLYRASEEIEKYKALAAKASSEAKVQLDVARVGTEKLLADVKRLEKQRAELLQAFRKQGKLVDVLQKQKAHLEAAKLMGFVEEEFVKALEGGVKAV</sequence>
<dbReference type="PANTHER" id="PTHR23313:SF0">
    <property type="entry name" value="TESTIS-EXPRESSED PROTEIN 9"/>
    <property type="match status" value="1"/>
</dbReference>
<gene>
    <name evidence="2" type="ORF">M427DRAFT_169685</name>
</gene>
<dbReference type="PANTHER" id="PTHR23313">
    <property type="entry name" value="TSEC1-RELATED"/>
    <property type="match status" value="1"/>
</dbReference>
<reference evidence="2 3" key="1">
    <citation type="journal article" date="2015" name="Genome Biol. Evol.">
        <title>Phylogenomic analyses indicate that early fungi evolved digesting cell walls of algal ancestors of land plants.</title>
        <authorList>
            <person name="Chang Y."/>
            <person name="Wang S."/>
            <person name="Sekimoto S."/>
            <person name="Aerts A.L."/>
            <person name="Choi C."/>
            <person name="Clum A."/>
            <person name="LaButti K.M."/>
            <person name="Lindquist E.A."/>
            <person name="Yee Ngan C."/>
            <person name="Ohm R.A."/>
            <person name="Salamov A.A."/>
            <person name="Grigoriev I.V."/>
            <person name="Spatafora J.W."/>
            <person name="Berbee M.L."/>
        </authorList>
    </citation>
    <scope>NUCLEOTIDE SEQUENCE [LARGE SCALE GENOMIC DNA]</scope>
    <source>
        <strain evidence="2 3">JEL478</strain>
    </source>
</reference>
<feature type="region of interest" description="Disordered" evidence="1">
    <location>
        <begin position="93"/>
        <end position="183"/>
    </location>
</feature>
<dbReference type="EMBL" id="KQ965731">
    <property type="protein sequence ID" value="KXS22322.1"/>
    <property type="molecule type" value="Genomic_DNA"/>
</dbReference>
<accession>A0A139AZZ9</accession>
<dbReference type="Proteomes" id="UP000070544">
    <property type="component" value="Unassembled WGS sequence"/>
</dbReference>
<feature type="region of interest" description="Disordered" evidence="1">
    <location>
        <begin position="248"/>
        <end position="313"/>
    </location>
</feature>
<feature type="compositionally biased region" description="Polar residues" evidence="1">
    <location>
        <begin position="120"/>
        <end position="129"/>
    </location>
</feature>